<dbReference type="Pfam" id="PF14208">
    <property type="entry name" value="DUF4320"/>
    <property type="match status" value="1"/>
</dbReference>
<evidence type="ECO:0000313" key="3">
    <source>
        <dbReference type="Proteomes" id="UP000279029"/>
    </source>
</evidence>
<feature type="transmembrane region" description="Helical" evidence="1">
    <location>
        <begin position="20"/>
        <end position="41"/>
    </location>
</feature>
<keyword evidence="3" id="KW-1185">Reference proteome</keyword>
<organism evidence="2 3">
    <name type="scientific">Petrocella atlantisensis</name>
    <dbReference type="NCBI Taxonomy" id="2173034"/>
    <lineage>
        <taxon>Bacteria</taxon>
        <taxon>Bacillati</taxon>
        <taxon>Bacillota</taxon>
        <taxon>Clostridia</taxon>
        <taxon>Lachnospirales</taxon>
        <taxon>Vallitaleaceae</taxon>
        <taxon>Petrocella</taxon>
    </lineage>
</organism>
<gene>
    <name evidence="2" type="ORF">PATL70BA_1406</name>
</gene>
<dbReference type="AlphaFoldDB" id="A0A3P7P1C7"/>
<dbReference type="EMBL" id="LR130778">
    <property type="protein sequence ID" value="VDN47290.1"/>
    <property type="molecule type" value="Genomic_DNA"/>
</dbReference>
<evidence type="ECO:0008006" key="4">
    <source>
        <dbReference type="Google" id="ProtNLM"/>
    </source>
</evidence>
<dbReference type="Proteomes" id="UP000279029">
    <property type="component" value="Chromosome"/>
</dbReference>
<reference evidence="2 3" key="1">
    <citation type="submission" date="2018-09" db="EMBL/GenBank/DDBJ databases">
        <authorList>
            <person name="Postec A."/>
        </authorList>
    </citation>
    <scope>NUCLEOTIDE SEQUENCE [LARGE SCALE GENOMIC DNA]</scope>
    <source>
        <strain evidence="2">70B-A</strain>
    </source>
</reference>
<accession>A0A3P7P1C7</accession>
<protein>
    <recommendedName>
        <fullName evidence="4">DUF4320 domain-containing protein</fullName>
    </recommendedName>
</protein>
<proteinExistence type="predicted"/>
<keyword evidence="1" id="KW-1133">Transmembrane helix</keyword>
<dbReference type="InterPro" id="IPR025469">
    <property type="entry name" value="DUF4320"/>
</dbReference>
<keyword evidence="1" id="KW-0472">Membrane</keyword>
<evidence type="ECO:0000313" key="2">
    <source>
        <dbReference type="EMBL" id="VDN47290.1"/>
    </source>
</evidence>
<keyword evidence="1" id="KW-0812">Transmembrane</keyword>
<dbReference type="RefSeq" id="WP_330510277.1">
    <property type="nucleotide sequence ID" value="NZ_LR130778.1"/>
</dbReference>
<name>A0A3P7P1C7_9FIRM</name>
<sequence>MQRIIKILKDKRGEGYIDVVVILLVALLVIALGMKVFPVFIAKNELGTFANELARVAEIEGRIGSATNIKAHELESLMDIDPSISWSTSGRVQLNDEFTVIVTTEVDIGFFEFGSFPITLTAKSSGRSEVYWK</sequence>
<dbReference type="KEGG" id="cbar:PATL70BA_1406"/>
<evidence type="ECO:0000256" key="1">
    <source>
        <dbReference type="SAM" id="Phobius"/>
    </source>
</evidence>